<dbReference type="AlphaFoldDB" id="A0A1S3K3F8"/>
<keyword evidence="1" id="KW-0175">Coiled coil</keyword>
<feature type="compositionally biased region" description="Basic residues" evidence="2">
    <location>
        <begin position="89"/>
        <end position="112"/>
    </location>
</feature>
<feature type="compositionally biased region" description="Acidic residues" evidence="2">
    <location>
        <begin position="175"/>
        <end position="184"/>
    </location>
</feature>
<evidence type="ECO:0000256" key="2">
    <source>
        <dbReference type="SAM" id="MobiDB-lite"/>
    </source>
</evidence>
<name>A0A1S3K3F8_LINAN</name>
<organism evidence="3 4">
    <name type="scientific">Lingula anatina</name>
    <name type="common">Brachiopod</name>
    <name type="synonym">Lingula unguis</name>
    <dbReference type="NCBI Taxonomy" id="7574"/>
    <lineage>
        <taxon>Eukaryota</taxon>
        <taxon>Metazoa</taxon>
        <taxon>Spiralia</taxon>
        <taxon>Lophotrochozoa</taxon>
        <taxon>Brachiopoda</taxon>
        <taxon>Linguliformea</taxon>
        <taxon>Lingulata</taxon>
        <taxon>Lingulida</taxon>
        <taxon>Linguloidea</taxon>
        <taxon>Lingulidae</taxon>
        <taxon>Lingula</taxon>
    </lineage>
</organism>
<feature type="compositionally biased region" description="Basic and acidic residues" evidence="2">
    <location>
        <begin position="64"/>
        <end position="74"/>
    </location>
</feature>
<feature type="compositionally biased region" description="Basic and acidic residues" evidence="2">
    <location>
        <begin position="10"/>
        <end position="20"/>
    </location>
</feature>
<dbReference type="OMA" id="DDYEINC"/>
<gene>
    <name evidence="4" type="primary">LOC106178436</name>
</gene>
<dbReference type="KEGG" id="lak:106178436"/>
<dbReference type="PANTHER" id="PTHR15093">
    <property type="entry name" value="PROSTATE APOPTOSIS RESPONSE PROTEIN PAR-4"/>
    <property type="match status" value="1"/>
</dbReference>
<dbReference type="Proteomes" id="UP000085678">
    <property type="component" value="Unplaced"/>
</dbReference>
<evidence type="ECO:0000313" key="3">
    <source>
        <dbReference type="Proteomes" id="UP000085678"/>
    </source>
</evidence>
<dbReference type="GO" id="GO:0043065">
    <property type="term" value="P:positive regulation of apoptotic process"/>
    <property type="evidence" value="ECO:0007669"/>
    <property type="project" value="TreeGrafter"/>
</dbReference>
<dbReference type="PANTHER" id="PTHR15093:SF1">
    <property type="entry name" value="PRKC APOPTOSIS WT1 REGULATOR PROTEIN"/>
    <property type="match status" value="1"/>
</dbReference>
<keyword evidence="3" id="KW-1185">Reference proteome</keyword>
<dbReference type="GeneID" id="106178436"/>
<dbReference type="GO" id="GO:0006915">
    <property type="term" value="P:apoptotic process"/>
    <property type="evidence" value="ECO:0007669"/>
    <property type="project" value="InterPro"/>
</dbReference>
<dbReference type="InParanoid" id="A0A1S3K3F8"/>
<protein>
    <submittedName>
        <fullName evidence="4">PRKC apoptosis WT1 regulator protein isoform X1</fullName>
    </submittedName>
</protein>
<dbReference type="STRING" id="7574.A0A1S3K3F8"/>
<dbReference type="InterPro" id="IPR026117">
    <property type="entry name" value="Par-4"/>
</dbReference>
<accession>A0A1S3K3F8</accession>
<dbReference type="GO" id="GO:0005737">
    <property type="term" value="C:cytoplasm"/>
    <property type="evidence" value="ECO:0007669"/>
    <property type="project" value="TreeGrafter"/>
</dbReference>
<feature type="compositionally biased region" description="Low complexity" evidence="2">
    <location>
        <begin position="201"/>
        <end position="210"/>
    </location>
</feature>
<feature type="region of interest" description="Disordered" evidence="2">
    <location>
        <begin position="1"/>
        <end position="220"/>
    </location>
</feature>
<reference evidence="4" key="1">
    <citation type="submission" date="2025-08" db="UniProtKB">
        <authorList>
            <consortium name="RefSeq"/>
        </authorList>
    </citation>
    <scope>IDENTIFICATION</scope>
    <source>
        <tissue evidence="4">Gonads</tissue>
    </source>
</reference>
<feature type="compositionally biased region" description="Polar residues" evidence="2">
    <location>
        <begin position="185"/>
        <end position="200"/>
    </location>
</feature>
<dbReference type="RefSeq" id="XP_013417057.1">
    <property type="nucleotide sequence ID" value="XM_013561603.1"/>
</dbReference>
<evidence type="ECO:0000256" key="1">
    <source>
        <dbReference type="SAM" id="Coils"/>
    </source>
</evidence>
<sequence>MASSSLSQESLDRDDYEINCRRSKLKPTRGRSGGYKAGPESADNTGDGLDKNGDGHCPVLPDRSPNRGGDHESPSRLGTPSRSKDSSKRRPNHLHKGKTAKDKRKLREKRRSTGVVHLPSESTGDSLDEEDAGVETKKNTSYNEVIDNDNPETPVENRLSKSFASRCRNKSPSDLEADLEDNQDYDSTVSQSETNLTIIGQSAASTSQSTYAKHSPEKELSRIQKTEEARTTFNNQDRDRGHASTVGGRVSLSAFNRFDRDSSGFAKLSYKTNLIDIDSSHSRPSLRPSQQELKLQEKNKELEKQLAKEKEENQRLKELLEGRDRQIARLEREIALLNQDLDVLDEENIKLITENKVLLQSVRSFGSDV</sequence>
<proteinExistence type="predicted"/>
<dbReference type="OrthoDB" id="6286739at2759"/>
<feature type="coiled-coil region" evidence="1">
    <location>
        <begin position="290"/>
        <end position="354"/>
    </location>
</feature>
<evidence type="ECO:0000313" key="4">
    <source>
        <dbReference type="RefSeq" id="XP_013417057.1"/>
    </source>
</evidence>